<sequence length="109" mass="11687">MTHSATQMSLPSRVHQLKLINIPPHAEDEPPAPQAAGPRRQSMMIAAAAAAAGALGSRCTWLGAGKGTAKRWHRSSHIMQAELSCLQIESRGDLVAERAERNAFRAHGT</sequence>
<protein>
    <submittedName>
        <fullName evidence="1">Uncharacterized protein</fullName>
    </submittedName>
</protein>
<gene>
    <name evidence="1" type="ORF">MRATA1EN22A_LOCUS26965</name>
</gene>
<reference evidence="1" key="2">
    <citation type="submission" date="2025-03" db="EMBL/GenBank/DDBJ databases">
        <authorList>
            <consortium name="ELIXIR-Norway"/>
            <consortium name="Elixir Norway"/>
        </authorList>
    </citation>
    <scope>NUCLEOTIDE SEQUENCE</scope>
</reference>
<proteinExistence type="predicted"/>
<evidence type="ECO:0000313" key="1">
    <source>
        <dbReference type="EMBL" id="CAN0560109.1"/>
    </source>
</evidence>
<dbReference type="EMBL" id="OX596092">
    <property type="protein sequence ID" value="CAN0560109.1"/>
    <property type="molecule type" value="Genomic_DNA"/>
</dbReference>
<accession>A0AC60A5K4</accession>
<name>A0AC60A5K4_RANTA</name>
<organism evidence="1 2">
    <name type="scientific">Rangifer tarandus platyrhynchus</name>
    <name type="common">Svalbard reindeer</name>
    <dbReference type="NCBI Taxonomy" id="3082113"/>
    <lineage>
        <taxon>Eukaryota</taxon>
        <taxon>Metazoa</taxon>
        <taxon>Chordata</taxon>
        <taxon>Craniata</taxon>
        <taxon>Vertebrata</taxon>
        <taxon>Euteleostomi</taxon>
        <taxon>Mammalia</taxon>
        <taxon>Eutheria</taxon>
        <taxon>Laurasiatheria</taxon>
        <taxon>Artiodactyla</taxon>
        <taxon>Ruminantia</taxon>
        <taxon>Pecora</taxon>
        <taxon>Cervidae</taxon>
        <taxon>Odocoileinae</taxon>
        <taxon>Rangifer</taxon>
    </lineage>
</organism>
<reference evidence="1" key="1">
    <citation type="submission" date="2023-05" db="EMBL/GenBank/DDBJ databases">
        <authorList>
            <consortium name="ELIXIR-Norway"/>
        </authorList>
    </citation>
    <scope>NUCLEOTIDE SEQUENCE</scope>
</reference>
<evidence type="ECO:0000313" key="2">
    <source>
        <dbReference type="Proteomes" id="UP001162501"/>
    </source>
</evidence>
<dbReference type="Proteomes" id="UP001162501">
    <property type="component" value="Chromosome 8"/>
</dbReference>